<proteinExistence type="predicted"/>
<evidence type="ECO:0000313" key="2">
    <source>
        <dbReference type="EMBL" id="SES95948.1"/>
    </source>
</evidence>
<feature type="transmembrane region" description="Helical" evidence="1">
    <location>
        <begin position="44"/>
        <end position="61"/>
    </location>
</feature>
<evidence type="ECO:0000256" key="1">
    <source>
        <dbReference type="SAM" id="Phobius"/>
    </source>
</evidence>
<dbReference type="Proteomes" id="UP000198762">
    <property type="component" value="Unassembled WGS sequence"/>
</dbReference>
<feature type="transmembrane region" description="Helical" evidence="1">
    <location>
        <begin position="12"/>
        <end position="32"/>
    </location>
</feature>
<keyword evidence="1" id="KW-0472">Membrane</keyword>
<feature type="transmembrane region" description="Helical" evidence="1">
    <location>
        <begin position="324"/>
        <end position="347"/>
    </location>
</feature>
<keyword evidence="3" id="KW-1185">Reference proteome</keyword>
<dbReference type="AlphaFoldDB" id="A0A1I0AP49"/>
<dbReference type="OrthoDB" id="7059147at2"/>
<dbReference type="EMBL" id="FOHZ01000003">
    <property type="protein sequence ID" value="SES95948.1"/>
    <property type="molecule type" value="Genomic_DNA"/>
</dbReference>
<dbReference type="STRING" id="430453.SAMN04487962_10347"/>
<reference evidence="3" key="1">
    <citation type="submission" date="2016-10" db="EMBL/GenBank/DDBJ databases">
        <authorList>
            <person name="Varghese N."/>
            <person name="Submissions S."/>
        </authorList>
    </citation>
    <scope>NUCLEOTIDE SEQUENCE [LARGE SCALE GENOMIC DNA]</scope>
    <source>
        <strain evidence="3">CGMCC 1.6489</strain>
    </source>
</reference>
<dbReference type="RefSeq" id="WP_091849031.1">
    <property type="nucleotide sequence ID" value="NZ_FOHZ01000003.1"/>
</dbReference>
<accession>A0A1I0AP49</accession>
<feature type="transmembrane region" description="Helical" evidence="1">
    <location>
        <begin position="120"/>
        <end position="138"/>
    </location>
</feature>
<keyword evidence="1" id="KW-0812">Transmembrane</keyword>
<keyword evidence="1" id="KW-1133">Transmembrane helix</keyword>
<name>A0A1I0AP49_9GAMM</name>
<feature type="transmembrane region" description="Helical" evidence="1">
    <location>
        <begin position="228"/>
        <end position="258"/>
    </location>
</feature>
<feature type="transmembrane region" description="Helical" evidence="1">
    <location>
        <begin position="264"/>
        <end position="285"/>
    </location>
</feature>
<feature type="transmembrane region" description="Helical" evidence="1">
    <location>
        <begin position="359"/>
        <end position="378"/>
    </location>
</feature>
<gene>
    <name evidence="2" type="ORF">SAMN04487962_10347</name>
</gene>
<organism evidence="2 3">
    <name type="scientific">Marinobacter segnicrescens</name>
    <dbReference type="NCBI Taxonomy" id="430453"/>
    <lineage>
        <taxon>Bacteria</taxon>
        <taxon>Pseudomonadati</taxon>
        <taxon>Pseudomonadota</taxon>
        <taxon>Gammaproteobacteria</taxon>
        <taxon>Pseudomonadales</taxon>
        <taxon>Marinobacteraceae</taxon>
        <taxon>Marinobacter</taxon>
    </lineage>
</organism>
<feature type="transmembrane region" description="Helical" evidence="1">
    <location>
        <begin position="67"/>
        <end position="85"/>
    </location>
</feature>
<protein>
    <submittedName>
        <fullName evidence="2">Putative polymerase</fullName>
    </submittedName>
</protein>
<sequence>MPAETPAQHLALRPLTIAIVVGAVIYQVVLCLINTHLFPASRALVGLAEAMLMLACLPLLLPRLLPGVLILVALTGATLCLLALFKGGLDIKGFRDVLIPMWFFWLGRNVGDIRLADRTLKIAIAVVVVVGFYELFALDSFTSMLDIFGYYVNIGSLEPITEYERESRLQMNGIRPEDMGRTLLPWLLDNHRVSSVFLEPVSLGNFATLVVAWGLSKDSSEKSLMWQFCAAGVVMMVLADSRFALLSVALLVVVRLLFRGWMLYLPAIMPFCIMAGLVALGLFGSVAYSDTFVGRLVSSAWGLLSFDTRMLLGADSGAWFPDQGYAYVLSTFGVVLALGFWLVIWLMRVPDERAARFRCFASVYISLILTVSGTSLFAMKTSALLWFLFGVVLADPARLPVPRHLRADWSGWGGRLGIHRREADA</sequence>
<evidence type="ECO:0000313" key="3">
    <source>
        <dbReference type="Proteomes" id="UP000198762"/>
    </source>
</evidence>